<dbReference type="PANTHER" id="PTHR10357">
    <property type="entry name" value="ALPHA-AMYLASE FAMILY MEMBER"/>
    <property type="match status" value="1"/>
</dbReference>
<dbReference type="PATRIC" id="fig|1324261.3.peg.2595"/>
<dbReference type="NCBIfam" id="TIGR02401">
    <property type="entry name" value="trehalose_TreY"/>
    <property type="match status" value="1"/>
</dbReference>
<dbReference type="Gene3D" id="1.10.10.470">
    <property type="entry name" value="Maltooligosyl trehalose synthase, domain 4"/>
    <property type="match status" value="1"/>
</dbReference>
<dbReference type="Gene3D" id="3.20.20.80">
    <property type="entry name" value="Glycosidases"/>
    <property type="match status" value="1"/>
</dbReference>
<dbReference type="GO" id="GO:0005992">
    <property type="term" value="P:trehalose biosynthetic process"/>
    <property type="evidence" value="ECO:0007669"/>
    <property type="project" value="TreeGrafter"/>
</dbReference>
<dbReference type="GO" id="GO:0030980">
    <property type="term" value="P:alpha-glucan catabolic process"/>
    <property type="evidence" value="ECO:0007669"/>
    <property type="project" value="TreeGrafter"/>
</dbReference>
<protein>
    <submittedName>
        <fullName evidence="3">Maltooligosyltrehalose synthase TreY</fullName>
    </submittedName>
</protein>
<dbReference type="RefSeq" id="WP_044485305.1">
    <property type="nucleotide sequence ID" value="NZ_KK328284.1"/>
</dbReference>
<dbReference type="AlphaFoldDB" id="A0A051U477"/>
<dbReference type="Pfam" id="PF00128">
    <property type="entry name" value="Alpha-amylase"/>
    <property type="match status" value="1"/>
</dbReference>
<dbReference type="InterPro" id="IPR012767">
    <property type="entry name" value="Trehalose_TreY"/>
</dbReference>
<gene>
    <name evidence="3" type="ORF">K875_02577</name>
</gene>
<feature type="domain" description="Glycosyl hydrolase family 13 catalytic" evidence="2">
    <location>
        <begin position="20"/>
        <end position="659"/>
    </location>
</feature>
<dbReference type="CDD" id="cd11336">
    <property type="entry name" value="AmyAc_MTSase"/>
    <property type="match status" value="1"/>
</dbReference>
<comment type="caution">
    <text evidence="3">The sequence shown here is derived from an EMBL/GenBank/DDBJ whole genome shotgun (WGS) entry which is preliminary data.</text>
</comment>
<name>A0A051U477_9MYCO</name>
<dbReference type="SMART" id="SM00642">
    <property type="entry name" value="Aamy"/>
    <property type="match status" value="1"/>
</dbReference>
<organism evidence="3 4">
    <name type="scientific">Mycobacterium [tuberculosis] TKK-01-0051</name>
    <dbReference type="NCBI Taxonomy" id="1324261"/>
    <lineage>
        <taxon>Bacteria</taxon>
        <taxon>Bacillati</taxon>
        <taxon>Actinomycetota</taxon>
        <taxon>Actinomycetes</taxon>
        <taxon>Mycobacteriales</taxon>
        <taxon>Mycobacteriaceae</taxon>
        <taxon>Mycobacterium</taxon>
        <taxon>Mycobacterium avium complex (MAC)</taxon>
    </lineage>
</organism>
<keyword evidence="1" id="KW-0413">Isomerase</keyword>
<evidence type="ECO:0000256" key="1">
    <source>
        <dbReference type="ARBA" id="ARBA00023235"/>
    </source>
</evidence>
<dbReference type="Gene3D" id="3.30.1590.10">
    <property type="entry name" value="Maltooligosyl trehalose synthase, domain 2"/>
    <property type="match status" value="1"/>
</dbReference>
<dbReference type="Proteomes" id="UP000025947">
    <property type="component" value="Unassembled WGS sequence"/>
</dbReference>
<evidence type="ECO:0000259" key="2">
    <source>
        <dbReference type="SMART" id="SM00642"/>
    </source>
</evidence>
<dbReference type="EMBL" id="JLXW01000006">
    <property type="protein sequence ID" value="KBZ63865.1"/>
    <property type="molecule type" value="Genomic_DNA"/>
</dbReference>
<reference evidence="3 4" key="1">
    <citation type="submission" date="2014-04" db="EMBL/GenBank/DDBJ databases">
        <title>The Genome Sequence of Mycobacterium tuberculosis TKK-01-0051.</title>
        <authorList>
            <consortium name="The Broad Institute Genomics Platform"/>
            <consortium name="The Broad Institute Genome Sequencing Center for Infectious Disease"/>
            <person name="Earl A.M."/>
            <person name="Cohen K."/>
            <person name="Pym A."/>
            <person name="Bishai W."/>
            <person name="Maharaj K."/>
            <person name="Desjardins C."/>
            <person name="Abeel T."/>
            <person name="Young S."/>
            <person name="Zeng Q."/>
            <person name="Gargeya S."/>
            <person name="Abouelleil A."/>
            <person name="Alvarado L."/>
            <person name="Chapman S.B."/>
            <person name="Gainer-Dewar J."/>
            <person name="Goldberg J."/>
            <person name="Griggs A."/>
            <person name="Gujja S."/>
            <person name="Hansen M."/>
            <person name="Howarth C."/>
            <person name="Imamovic A."/>
            <person name="Larimer J."/>
            <person name="Murphy C."/>
            <person name="Naylor J."/>
            <person name="Pearson M."/>
            <person name="Poon T.W."/>
            <person name="Priest M."/>
            <person name="Roberts A."/>
            <person name="Saif S."/>
            <person name="Shea T."/>
            <person name="Sykes S."/>
            <person name="Wortman J."/>
            <person name="Nusbaum C."/>
            <person name="Birren B."/>
        </authorList>
    </citation>
    <scope>NUCLEOTIDE SEQUENCE [LARGE SCALE GENOMIC DNA]</scope>
    <source>
        <strain evidence="3 4">TKK-01-0051</strain>
    </source>
</reference>
<sequence length="770" mass="83427">MALPVVSTYRLQLRGESSGFAFTFADAENLLDYLNDLGVSHLYLSPIMTATTGSSHGYDVTDPTTVSPELGGPEGLARLSAAARERGMGLIVDIVPNHVGIDQPRQNPWWWDVLRHGRSSPYATYFDIDWDLDDDGRIVLPVLGSDDDAAGLTVDGDLLRLGDLAFPIAPGTGEGSGPEVHDRQHYRLVGWRNGVCGYRRFFSITSLAGLRQEDRAVFDATHAEVGRWFAEGLVDGVRIDHPDGLSDPCGYLAWLRELTGPNAWIVIEKILAVDEALEPTLPIGGTTGYDVLRETGGVLVDPTGAPALTALVESAGVDYLAMPKMLVDLKIRSATDTLASELRRLRRSIVAAAGADHPQLPEAVAALLTHIGVYRCDYPGLVALLPTALAETEAAAPELGPALQVLAAALARDAEPATRLQQLCGAVTAKAVEDCLFYRDARLVSLNEVGGEPHRFGVGAAEFHHSAATRARLWPQTMTTLTTHDTKRGEDVRARISVLSQVPSLWTEFLARWEIAAPSPDPATGQFLWQNIFGVWPVGGPEEGTGTDALRARLHAYTEKAIREASWHTSWNDPDAEFEDAVHRWLDTVLDGPVAGQLTELVAQLNPHAASDALAQKMLALTVPGIPDVYQGTELWDDSLVDPDNRRAVDYAARRAALQALEHPKIRVVTTALRVRREHPDAFLHGDYVPVLANGDAADHVLAFRRGEDIVVAVTRWTVALAETGWGNTVLPLPDGTWKDALTGVIADGPTSAAQLFADLPVVLLERHYD</sequence>
<dbReference type="InterPro" id="IPR006047">
    <property type="entry name" value="GH13_cat_dom"/>
</dbReference>
<keyword evidence="4" id="KW-1185">Reference proteome</keyword>
<dbReference type="HOGENOM" id="CLU_005045_1_0_11"/>
<dbReference type="Gene3D" id="1.10.150.200">
    <property type="entry name" value="Maltooligosyl trehalose synthase, domain 3"/>
    <property type="match status" value="1"/>
</dbReference>
<dbReference type="InterPro" id="IPR017853">
    <property type="entry name" value="GH"/>
</dbReference>
<dbReference type="InterPro" id="IPR013797">
    <property type="entry name" value="Maltooligo_trehalose_synth_4"/>
</dbReference>
<dbReference type="GO" id="GO:0047470">
    <property type="term" value="F:(1,4)-alpha-D-glucan 1-alpha-D-glucosylmutase activity"/>
    <property type="evidence" value="ECO:0007669"/>
    <property type="project" value="TreeGrafter"/>
</dbReference>
<evidence type="ECO:0000313" key="3">
    <source>
        <dbReference type="EMBL" id="KBZ63865.1"/>
    </source>
</evidence>
<proteinExistence type="predicted"/>
<accession>A0A051U477</accession>
<dbReference type="PANTHER" id="PTHR10357:SF216">
    <property type="entry name" value="MALTOOLIGOSYL TREHALOSE SYNTHASE-RELATED"/>
    <property type="match status" value="1"/>
</dbReference>
<dbReference type="SUPFAM" id="SSF51445">
    <property type="entry name" value="(Trans)glycosidases"/>
    <property type="match status" value="1"/>
</dbReference>
<evidence type="ECO:0000313" key="4">
    <source>
        <dbReference type="Proteomes" id="UP000025947"/>
    </source>
</evidence>